<evidence type="ECO:0000313" key="2">
    <source>
        <dbReference type="Proteomes" id="UP000621500"/>
    </source>
</evidence>
<sequence>MDGYQPVRLPTGAGATSRDDLVAGVTGWARSRPLRDLVAAFGDELPDRLAPAELLGWLDDFSARHWDFRSRHGAVERDEMAETLLDPAVADLVRSAAEALGLAGPHPVPGRRYDHLLVLGGLARSCLQRTAYAARLVETGTVEAGEIAALGSFRPLRPIELDRLHISADQHSARLDGGCLDGGYEVDAMELGIRAAFGCPTAVEQRRSAGGVDHHSWSVAVYRPAARPVVRVLAAPSTEPATRRAHTSDTYHFWAAELGPASGDRVLVLTSQIYVPFQHCDAIRTLSLGYGCQVDTVGLAPDVLPEYGPSEPLGADRYLQEIRSTIRSIRNLLGVLG</sequence>
<gene>
    <name evidence="1" type="ORF">Pma05_25770</name>
</gene>
<dbReference type="EMBL" id="BONX01000013">
    <property type="protein sequence ID" value="GIG96004.1"/>
    <property type="molecule type" value="Genomic_DNA"/>
</dbReference>
<protein>
    <submittedName>
        <fullName evidence="1">Uncharacterized protein</fullName>
    </submittedName>
</protein>
<evidence type="ECO:0000313" key="1">
    <source>
        <dbReference type="EMBL" id="GIG96004.1"/>
    </source>
</evidence>
<name>A0ABQ4EMZ0_9ACTN</name>
<proteinExistence type="predicted"/>
<organism evidence="1 2">
    <name type="scientific">Plantactinospora mayteni</name>
    <dbReference type="NCBI Taxonomy" id="566021"/>
    <lineage>
        <taxon>Bacteria</taxon>
        <taxon>Bacillati</taxon>
        <taxon>Actinomycetota</taxon>
        <taxon>Actinomycetes</taxon>
        <taxon>Micromonosporales</taxon>
        <taxon>Micromonosporaceae</taxon>
        <taxon>Plantactinospora</taxon>
    </lineage>
</organism>
<keyword evidence="2" id="KW-1185">Reference proteome</keyword>
<dbReference type="Proteomes" id="UP000621500">
    <property type="component" value="Unassembled WGS sequence"/>
</dbReference>
<accession>A0ABQ4EMZ0</accession>
<reference evidence="1 2" key="1">
    <citation type="submission" date="2021-01" db="EMBL/GenBank/DDBJ databases">
        <title>Whole genome shotgun sequence of Plantactinospora mayteni NBRC 109088.</title>
        <authorList>
            <person name="Komaki H."/>
            <person name="Tamura T."/>
        </authorList>
    </citation>
    <scope>NUCLEOTIDE SEQUENCE [LARGE SCALE GENOMIC DNA]</scope>
    <source>
        <strain evidence="1 2">NBRC 109088</strain>
    </source>
</reference>
<dbReference type="RefSeq" id="WP_203857583.1">
    <property type="nucleotide sequence ID" value="NZ_BAAAZQ010000004.1"/>
</dbReference>
<comment type="caution">
    <text evidence="1">The sequence shown here is derived from an EMBL/GenBank/DDBJ whole genome shotgun (WGS) entry which is preliminary data.</text>
</comment>